<dbReference type="InterPro" id="IPR029033">
    <property type="entry name" value="His_PPase_superfam"/>
</dbReference>
<keyword evidence="2" id="KW-1185">Reference proteome</keyword>
<dbReference type="PANTHER" id="PTHR16469">
    <property type="entry name" value="UBIQUITIN-ASSOCIATED AND SH3 DOMAIN-CONTAINING BA-RELATED"/>
    <property type="match status" value="1"/>
</dbReference>
<dbReference type="Proteomes" id="UP000276991">
    <property type="component" value="Unassembled WGS sequence"/>
</dbReference>
<organism evidence="1 2">
    <name type="scientific">Acanthocheilonema viteae</name>
    <name type="common">Filarial nematode worm</name>
    <name type="synonym">Dipetalonema viteae</name>
    <dbReference type="NCBI Taxonomy" id="6277"/>
    <lineage>
        <taxon>Eukaryota</taxon>
        <taxon>Metazoa</taxon>
        <taxon>Ecdysozoa</taxon>
        <taxon>Nematoda</taxon>
        <taxon>Chromadorea</taxon>
        <taxon>Rhabditida</taxon>
        <taxon>Spirurina</taxon>
        <taxon>Spiruromorpha</taxon>
        <taxon>Filarioidea</taxon>
        <taxon>Onchocercidae</taxon>
        <taxon>Acanthocheilonema</taxon>
    </lineage>
</organism>
<proteinExistence type="predicted"/>
<evidence type="ECO:0000313" key="1">
    <source>
        <dbReference type="EMBL" id="VBB27501.1"/>
    </source>
</evidence>
<dbReference type="AlphaFoldDB" id="A0A498S6F8"/>
<name>A0A498S6F8_ACAVI</name>
<reference evidence="1 2" key="1">
    <citation type="submission" date="2018-08" db="EMBL/GenBank/DDBJ databases">
        <authorList>
            <person name="Laetsch R D."/>
            <person name="Stevens L."/>
            <person name="Kumar S."/>
            <person name="Blaxter L. M."/>
        </authorList>
    </citation>
    <scope>NUCLEOTIDE SEQUENCE [LARGE SCALE GENOMIC DNA]</scope>
</reference>
<evidence type="ECO:0000313" key="2">
    <source>
        <dbReference type="Proteomes" id="UP000276991"/>
    </source>
</evidence>
<dbReference type="EMBL" id="UPTC01000240">
    <property type="protein sequence ID" value="VBB27501.1"/>
    <property type="molecule type" value="Genomic_DNA"/>
</dbReference>
<dbReference type="Gene3D" id="3.40.50.1240">
    <property type="entry name" value="Phosphoglycerate mutase-like"/>
    <property type="match status" value="1"/>
</dbReference>
<dbReference type="InterPro" id="IPR051710">
    <property type="entry name" value="Phosphatase_SH3-domain"/>
</dbReference>
<sequence length="278" mass="31972">MDLIQGDSYDIFANKLIIRLIDNLRAKHLHEDNARVILMRRGETVSEVFPNWIANAPYDLNMPYTLRRRERHNDFLIDPPLTNISAHFAAELGFAMTQNLPTMVYSAPEMAVIQTAQQFIDGAEIGMNWLIEPGLVRYFSSNEPKPIFTVRIQQETIYTMEEINDIIGKETVDEFENRIAKVISKLKFPRKATTVLIAEDCVINAIIQKFIRNGKKLTTKQHLTITRRIPRLSLMHFDIDSDGRWKPSSASLPGLQGATHTMFNQPDISFLIRPTRDF</sequence>
<dbReference type="OrthoDB" id="5839497at2759"/>
<dbReference type="GO" id="GO:0016791">
    <property type="term" value="F:phosphatase activity"/>
    <property type="evidence" value="ECO:0007669"/>
    <property type="project" value="UniProtKB-ARBA"/>
</dbReference>
<protein>
    <submittedName>
        <fullName evidence="1">Uncharacterized protein</fullName>
    </submittedName>
</protein>
<accession>A0A498S6F8</accession>
<dbReference type="SUPFAM" id="SSF53254">
    <property type="entry name" value="Phosphoglycerate mutase-like"/>
    <property type="match status" value="1"/>
</dbReference>
<dbReference type="STRING" id="6277.A0A498S6F8"/>
<dbReference type="PANTHER" id="PTHR16469:SF27">
    <property type="entry name" value="UBIQUITIN-ASSOCIATED AND SH3 DOMAIN-CONTAINING BA-RELATED"/>
    <property type="match status" value="1"/>
</dbReference>
<gene>
    <name evidence="1" type="ORF">NAV_LOCUS2331</name>
</gene>